<dbReference type="Proteomes" id="UP001556367">
    <property type="component" value="Unassembled WGS sequence"/>
</dbReference>
<keyword evidence="2" id="KW-1185">Reference proteome</keyword>
<organism evidence="1 2">
    <name type="scientific">Hohenbuehelia grisea</name>
    <dbReference type="NCBI Taxonomy" id="104357"/>
    <lineage>
        <taxon>Eukaryota</taxon>
        <taxon>Fungi</taxon>
        <taxon>Dikarya</taxon>
        <taxon>Basidiomycota</taxon>
        <taxon>Agaricomycotina</taxon>
        <taxon>Agaricomycetes</taxon>
        <taxon>Agaricomycetidae</taxon>
        <taxon>Agaricales</taxon>
        <taxon>Pleurotineae</taxon>
        <taxon>Pleurotaceae</taxon>
        <taxon>Hohenbuehelia</taxon>
    </lineage>
</organism>
<gene>
    <name evidence="1" type="ORF">HGRIS_011654</name>
</gene>
<sequence length="91" mass="10305">MFHPSIHHPSYINPSSSQVPLLSNGQSNLKIHTNENSTEHFQAHQDHLLGLLAFFIYLEDPSCAIELSQATPRSFGSFKIFWKLTRPAIES</sequence>
<accession>A0ABR3JXZ0</accession>
<dbReference type="EMBL" id="JASNQZ010000002">
    <property type="protein sequence ID" value="KAL0960002.1"/>
    <property type="molecule type" value="Genomic_DNA"/>
</dbReference>
<comment type="caution">
    <text evidence="1">The sequence shown here is derived from an EMBL/GenBank/DDBJ whole genome shotgun (WGS) entry which is preliminary data.</text>
</comment>
<protein>
    <submittedName>
        <fullName evidence="1">Uncharacterized protein</fullName>
    </submittedName>
</protein>
<evidence type="ECO:0000313" key="1">
    <source>
        <dbReference type="EMBL" id="KAL0960002.1"/>
    </source>
</evidence>
<evidence type="ECO:0000313" key="2">
    <source>
        <dbReference type="Proteomes" id="UP001556367"/>
    </source>
</evidence>
<reference evidence="2" key="1">
    <citation type="submission" date="2024-06" db="EMBL/GenBank/DDBJ databases">
        <title>Multi-omics analyses provide insights into the biosynthesis of the anticancer antibiotic pleurotin in Hohenbuehelia grisea.</title>
        <authorList>
            <person name="Weaver J.A."/>
            <person name="Alberti F."/>
        </authorList>
    </citation>
    <scope>NUCLEOTIDE SEQUENCE [LARGE SCALE GENOMIC DNA]</scope>
    <source>
        <strain evidence="2">T-177</strain>
    </source>
</reference>
<proteinExistence type="predicted"/>
<name>A0ABR3JXZ0_9AGAR</name>